<evidence type="ECO:0000313" key="1">
    <source>
        <dbReference type="EMBL" id="OQO06782.1"/>
    </source>
</evidence>
<organism evidence="1 2">
    <name type="scientific">Cryoendolithus antarcticus</name>
    <dbReference type="NCBI Taxonomy" id="1507870"/>
    <lineage>
        <taxon>Eukaryota</taxon>
        <taxon>Fungi</taxon>
        <taxon>Dikarya</taxon>
        <taxon>Ascomycota</taxon>
        <taxon>Pezizomycotina</taxon>
        <taxon>Dothideomycetes</taxon>
        <taxon>Dothideomycetidae</taxon>
        <taxon>Cladosporiales</taxon>
        <taxon>Cladosporiaceae</taxon>
        <taxon>Cryoendolithus</taxon>
    </lineage>
</organism>
<comment type="caution">
    <text evidence="1">The sequence shown here is derived from an EMBL/GenBank/DDBJ whole genome shotgun (WGS) entry which is preliminary data.</text>
</comment>
<evidence type="ECO:0000313" key="2">
    <source>
        <dbReference type="Proteomes" id="UP000192596"/>
    </source>
</evidence>
<dbReference type="Proteomes" id="UP000192596">
    <property type="component" value="Unassembled WGS sequence"/>
</dbReference>
<dbReference type="EMBL" id="NAJO01000016">
    <property type="protein sequence ID" value="OQO06782.1"/>
    <property type="molecule type" value="Genomic_DNA"/>
</dbReference>
<dbReference type="InterPro" id="IPR036514">
    <property type="entry name" value="SGNH_hydro_sf"/>
</dbReference>
<reference evidence="2" key="1">
    <citation type="submission" date="2017-03" db="EMBL/GenBank/DDBJ databases">
        <title>Genomes of endolithic fungi from Antarctica.</title>
        <authorList>
            <person name="Coleine C."/>
            <person name="Masonjones S."/>
            <person name="Stajich J.E."/>
        </authorList>
    </citation>
    <scope>NUCLEOTIDE SEQUENCE [LARGE SCALE GENOMIC DNA]</scope>
    <source>
        <strain evidence="2">CCFEE 5527</strain>
    </source>
</reference>
<keyword evidence="2" id="KW-1185">Reference proteome</keyword>
<gene>
    <name evidence="1" type="ORF">B0A48_08570</name>
</gene>
<dbReference type="Gene3D" id="3.40.50.1110">
    <property type="entry name" value="SGNH hydrolase"/>
    <property type="match status" value="1"/>
</dbReference>
<protein>
    <submittedName>
        <fullName evidence="1">Uncharacterized protein</fullName>
    </submittedName>
</protein>
<dbReference type="SUPFAM" id="SSF52266">
    <property type="entry name" value="SGNH hydrolase"/>
    <property type="match status" value="1"/>
</dbReference>
<dbReference type="OrthoDB" id="21678at2759"/>
<dbReference type="InParanoid" id="A0A1V8T6I1"/>
<sequence length="137" mass="14669">MAAKRIQDLAWWTMPLLILRVILLAGFVSLATAVPSNVTHALQSRVQVPAFEWTAWGDSFASGIGAGDLIEWGECWRGTGAYSQQLEAVPAGGKLPGAPENSEAQSLRVLWFHDGNSTGDTIPRGWSRPSHNGSALG</sequence>
<proteinExistence type="predicted"/>
<dbReference type="AlphaFoldDB" id="A0A1V8T6I1"/>
<accession>A0A1V8T6I1</accession>
<name>A0A1V8T6I1_9PEZI</name>